<keyword evidence="3" id="KW-1185">Reference proteome</keyword>
<reference evidence="3" key="1">
    <citation type="journal article" date="2019" name="Int. J. Syst. Evol. Microbiol.">
        <title>The Global Catalogue of Microorganisms (GCM) 10K type strain sequencing project: providing services to taxonomists for standard genome sequencing and annotation.</title>
        <authorList>
            <consortium name="The Broad Institute Genomics Platform"/>
            <consortium name="The Broad Institute Genome Sequencing Center for Infectious Disease"/>
            <person name="Wu L."/>
            <person name="Ma J."/>
        </authorList>
    </citation>
    <scope>NUCLEOTIDE SEQUENCE [LARGE SCALE GENOMIC DNA]</scope>
    <source>
        <strain evidence="3">JCM 4376</strain>
    </source>
</reference>
<dbReference type="SUPFAM" id="SSF55729">
    <property type="entry name" value="Acyl-CoA N-acyltransferases (Nat)"/>
    <property type="match status" value="1"/>
</dbReference>
<dbReference type="InterPro" id="IPR016181">
    <property type="entry name" value="Acyl_CoA_acyltransferase"/>
</dbReference>
<gene>
    <name evidence="2" type="ORF">GCM10015535_07550</name>
</gene>
<evidence type="ECO:0000313" key="3">
    <source>
        <dbReference type="Proteomes" id="UP000660675"/>
    </source>
</evidence>
<dbReference type="RefSeq" id="WP_189540978.1">
    <property type="nucleotide sequence ID" value="NZ_BMTF01000002.1"/>
</dbReference>
<accession>A0ABQ2VS97</accession>
<dbReference type="Pfam" id="PF13523">
    <property type="entry name" value="Acetyltransf_8"/>
    <property type="match status" value="1"/>
</dbReference>
<feature type="region of interest" description="Disordered" evidence="1">
    <location>
        <begin position="1"/>
        <end position="37"/>
    </location>
</feature>
<dbReference type="EMBL" id="BMTF01000002">
    <property type="protein sequence ID" value="GGV76176.1"/>
    <property type="molecule type" value="Genomic_DNA"/>
</dbReference>
<comment type="caution">
    <text evidence="2">The sequence shown here is derived from an EMBL/GenBank/DDBJ whole genome shotgun (WGS) entry which is preliminary data.</text>
</comment>
<dbReference type="Gene3D" id="3.40.630.30">
    <property type="match status" value="1"/>
</dbReference>
<name>A0ABQ2VS97_9ACTN</name>
<organism evidence="2 3">
    <name type="scientific">Streptomyces gelaticus</name>
    <dbReference type="NCBI Taxonomy" id="285446"/>
    <lineage>
        <taxon>Bacteria</taxon>
        <taxon>Bacillati</taxon>
        <taxon>Actinomycetota</taxon>
        <taxon>Actinomycetes</taxon>
        <taxon>Kitasatosporales</taxon>
        <taxon>Streptomycetaceae</taxon>
        <taxon>Streptomyces</taxon>
    </lineage>
</organism>
<evidence type="ECO:0000256" key="1">
    <source>
        <dbReference type="SAM" id="MobiDB-lite"/>
    </source>
</evidence>
<proteinExistence type="predicted"/>
<protein>
    <recommendedName>
        <fullName evidence="4">GNAT family N-acetyltransferase</fullName>
    </recommendedName>
</protein>
<sequence>MFPHVTSHGPQPAPALPSAVGPWTLRPVPSTPPDGGLPLPAPAGTGRAYTALRAGYAPAYRVEIQRVLSHPLRGCYPVGARDLLLALVPLSPQPEPDTAALLDALTQALFGADPRCRRIMAAPDVEDVPALERYTAGHFRTVAEADLHEHTVTLMVVEPPRVTEVSTALDDMPH</sequence>
<evidence type="ECO:0008006" key="4">
    <source>
        <dbReference type="Google" id="ProtNLM"/>
    </source>
</evidence>
<evidence type="ECO:0000313" key="2">
    <source>
        <dbReference type="EMBL" id="GGV76176.1"/>
    </source>
</evidence>
<dbReference type="Proteomes" id="UP000660675">
    <property type="component" value="Unassembled WGS sequence"/>
</dbReference>